<dbReference type="InterPro" id="IPR019734">
    <property type="entry name" value="TPR_rpt"/>
</dbReference>
<evidence type="ECO:0000256" key="7">
    <source>
        <dbReference type="ARBA" id="ARBA00047597"/>
    </source>
</evidence>
<dbReference type="PROSITE" id="PS50293">
    <property type="entry name" value="TPR_REGION"/>
    <property type="match status" value="11"/>
</dbReference>
<evidence type="ECO:0000256" key="4">
    <source>
        <dbReference type="ARBA" id="ARBA00022695"/>
    </source>
</evidence>
<feature type="repeat" description="TPR" evidence="8">
    <location>
        <begin position="662"/>
        <end position="695"/>
    </location>
</feature>
<dbReference type="Proteomes" id="UP000663868">
    <property type="component" value="Unassembled WGS sequence"/>
</dbReference>
<evidence type="ECO:0000256" key="2">
    <source>
        <dbReference type="ARBA" id="ARBA00022676"/>
    </source>
</evidence>
<dbReference type="GO" id="GO:0106274">
    <property type="term" value="F:NAD+-protein-arginine ADP-ribosyltransferase activity"/>
    <property type="evidence" value="ECO:0007669"/>
    <property type="project" value="UniProtKB-EC"/>
</dbReference>
<feature type="repeat" description="TPR" evidence="8">
    <location>
        <begin position="825"/>
        <end position="858"/>
    </location>
</feature>
<keyword evidence="9" id="KW-0520">NAD</keyword>
<reference evidence="10" key="1">
    <citation type="submission" date="2021-02" db="EMBL/GenBank/DDBJ databases">
        <authorList>
            <person name="Nowell W R."/>
        </authorList>
    </citation>
    <scope>NUCLEOTIDE SEQUENCE</scope>
</reference>
<gene>
    <name evidence="10" type="ORF">KXQ929_LOCUS6201</name>
</gene>
<dbReference type="Gene3D" id="3.90.176.10">
    <property type="entry name" value="Toxin ADP-ribosyltransferase, Chain A, domain 1"/>
    <property type="match status" value="1"/>
</dbReference>
<feature type="repeat" description="TPR" evidence="8">
    <location>
        <begin position="909"/>
        <end position="942"/>
    </location>
</feature>
<evidence type="ECO:0000256" key="9">
    <source>
        <dbReference type="RuleBase" id="RU361228"/>
    </source>
</evidence>
<dbReference type="Gene3D" id="1.25.40.10">
    <property type="entry name" value="Tetratricopeptide repeat domain"/>
    <property type="match status" value="9"/>
</dbReference>
<dbReference type="PROSITE" id="PS51996">
    <property type="entry name" value="TR_MART"/>
    <property type="match status" value="1"/>
</dbReference>
<feature type="repeat" description="TPR" evidence="8">
    <location>
        <begin position="951"/>
        <end position="984"/>
    </location>
</feature>
<dbReference type="EMBL" id="CAJOBB010000236">
    <property type="protein sequence ID" value="CAF3621905.1"/>
    <property type="molecule type" value="Genomic_DNA"/>
</dbReference>
<evidence type="ECO:0000256" key="8">
    <source>
        <dbReference type="PROSITE-ProRule" id="PRU00339"/>
    </source>
</evidence>
<feature type="repeat" description="TPR" evidence="8">
    <location>
        <begin position="741"/>
        <end position="774"/>
    </location>
</feature>
<comment type="similarity">
    <text evidence="1 9">Belongs to the Arg-specific ADP-ribosyltransferase family.</text>
</comment>
<comment type="catalytic activity">
    <reaction evidence="7 9">
        <text>L-arginyl-[protein] + NAD(+) = N(omega)-(ADP-D-ribosyl)-L-arginyl-[protein] + nicotinamide + H(+)</text>
        <dbReference type="Rhea" id="RHEA:19149"/>
        <dbReference type="Rhea" id="RHEA-COMP:10532"/>
        <dbReference type="Rhea" id="RHEA-COMP:15087"/>
        <dbReference type="ChEBI" id="CHEBI:15378"/>
        <dbReference type="ChEBI" id="CHEBI:17154"/>
        <dbReference type="ChEBI" id="CHEBI:29965"/>
        <dbReference type="ChEBI" id="CHEBI:57540"/>
        <dbReference type="ChEBI" id="CHEBI:142554"/>
        <dbReference type="EC" id="2.4.2.31"/>
    </reaction>
</comment>
<dbReference type="PANTHER" id="PTHR45641">
    <property type="entry name" value="TETRATRICOPEPTIDE REPEAT PROTEIN (AFU_ORTHOLOGUE AFUA_6G03870)"/>
    <property type="match status" value="1"/>
</dbReference>
<evidence type="ECO:0000256" key="5">
    <source>
        <dbReference type="ARBA" id="ARBA00022737"/>
    </source>
</evidence>
<dbReference type="Pfam" id="PF01129">
    <property type="entry name" value="ART"/>
    <property type="match status" value="1"/>
</dbReference>
<evidence type="ECO:0000256" key="6">
    <source>
        <dbReference type="ARBA" id="ARBA00022803"/>
    </source>
</evidence>
<protein>
    <recommendedName>
        <fullName evidence="9">NAD(P)(+)--arginine ADP-ribosyltransferase</fullName>
        <ecNumber evidence="9">2.4.2.31</ecNumber>
    </recommendedName>
    <alternativeName>
        <fullName evidence="9">Mono(ADP-ribosyl)transferase</fullName>
    </alternativeName>
</protein>
<evidence type="ECO:0000313" key="11">
    <source>
        <dbReference type="Proteomes" id="UP000663868"/>
    </source>
</evidence>
<feature type="repeat" description="TPR" evidence="8">
    <location>
        <begin position="783"/>
        <end position="816"/>
    </location>
</feature>
<feature type="repeat" description="TPR" evidence="8">
    <location>
        <begin position="1035"/>
        <end position="1068"/>
    </location>
</feature>
<feature type="repeat" description="TPR" evidence="8">
    <location>
        <begin position="1077"/>
        <end position="1110"/>
    </location>
</feature>
<dbReference type="SUPFAM" id="SSF48452">
    <property type="entry name" value="TPR-like"/>
    <property type="match status" value="3"/>
</dbReference>
<dbReference type="Pfam" id="PF13424">
    <property type="entry name" value="TPR_12"/>
    <property type="match status" value="7"/>
</dbReference>
<keyword evidence="9" id="KW-0521">NADP</keyword>
<dbReference type="InterPro" id="IPR011990">
    <property type="entry name" value="TPR-like_helical_dom_sf"/>
</dbReference>
<comment type="caution">
    <text evidence="10">The sequence shown here is derived from an EMBL/GenBank/DDBJ whole genome shotgun (WGS) entry which is preliminary data.</text>
</comment>
<dbReference type="SUPFAM" id="SSF81901">
    <property type="entry name" value="HCP-like"/>
    <property type="match status" value="1"/>
</dbReference>
<dbReference type="Pfam" id="PF13374">
    <property type="entry name" value="TPR_10"/>
    <property type="match status" value="1"/>
</dbReference>
<feature type="repeat" description="TPR" evidence="8">
    <location>
        <begin position="867"/>
        <end position="900"/>
    </location>
</feature>
<dbReference type="InterPro" id="IPR000768">
    <property type="entry name" value="ART"/>
</dbReference>
<evidence type="ECO:0000256" key="1">
    <source>
        <dbReference type="ARBA" id="ARBA00009558"/>
    </source>
</evidence>
<sequence>MSDTNIIGAATSVVAAVEKANDPFGPGDLLYWKCEYEKAKEYFQAVLNQPSITLIESARCYNSLGATNAKSQNYEEALDNYHKQLDILLKLETSEKITSDIIKCYMSIGKVYCLKLDYVEAINYYNRALGLILTINSPSDLISNIYKDLANLYTKTQEFDLATEYFIKALEIDRRQLGEDHPKFGQTYANMGAMHCRQEDYKQALDYFLKAREIWQKSLTPRHIYVESMNKTIQKVQSKLNCMDEKHSLEKVQSSPIAATVSEASQPQQHIPQNYLLIWVDGNIDEGNKDCQDMLTQLQSVVNDVHTCTEPDQCIQLLNKIHKEQTFVITSGSLGQNLVPEIHDMPQLNSVYILCGNEPRHQEWTQSWIKIKGVYTNIKEICQVLQLIVKQCDQTSIALSFLTINEMASTDNLNQLEPTFMYTQLFKEILLDMEYGEQAIKQFTAYCRHNNFGSLINIDRFEKEYRPQLAIWWYTYPSFIYSMLNRALRTLDADIIISMGFFICHLHQQIQQLHQQQIKSYYGKPFIGYRGQGLSKANFEKLQKTKGGLLSFNNFLSTNTDKEISLEFARYASTELDKVGILFIMSIDPCVKSAPFASIKEVSSYQEEEEVLFSMHTVFRVNAIKQMDNDNQLYEVELQLTSDDDEQLRLLTDRIREETSGSTGWQRLGKLLLKIGQFNKAEELYNVLLQQTSDEGEKAVYYSQLGCVKYDQGDYEKAIWYHEKALEIQQKTLPSNRPHLATSYNNIGKVHDNMGEYLKALSYYEKALEISQETLPSRHPTLATSYNNIGNVYNNMGEYLKALSCYKKALEIDQKTLPSNHPTLATSYSNIGSVYHRMGEYSKALSCHEKALEISQKALPSNHPTLATSYSNIGNVYNNMGEYLKALSYYEKALDISQKALPSNHPTLATLYNNIGSVYNNMGEYSKALSYYERALEIQEKTLPSNHPTLATTYNNIGSVYDNMEEYSKALLFYEKALEISQETLPSRHPTLATSYNNIGYVYNNMGEYLKALSCYEKALEIREKNLPSHHPDLATTYNNIGSVYNNMGEYSKALLFYEKSLEILQQSLPSKHPHLATLYSNIGGVYDKMGEYLKALSFYEKALKIRQKTLPSNHPDLATSYSNIGSAFNNMGEYSKALSFYVRALEIRQQILPPNHSILATSYSNISSVYKHMGEYSKALSSHEKALEIRQTLPSKDSDLATSYINIGSVYYNMKDYSKALSYFERALDIWQREPSTHPLVTIVKISIEILKKDIVKNN</sequence>
<feature type="repeat" description="TPR" evidence="8">
    <location>
        <begin position="185"/>
        <end position="218"/>
    </location>
</feature>
<feature type="repeat" description="TPR" evidence="8">
    <location>
        <begin position="699"/>
        <end position="732"/>
    </location>
</feature>
<dbReference type="GO" id="GO:0016779">
    <property type="term" value="F:nucleotidyltransferase activity"/>
    <property type="evidence" value="ECO:0007669"/>
    <property type="project" value="UniProtKB-KW"/>
</dbReference>
<proteinExistence type="inferred from homology"/>
<feature type="repeat" description="TPR" evidence="8">
    <location>
        <begin position="1202"/>
        <end position="1235"/>
    </location>
</feature>
<dbReference type="EC" id="2.4.2.31" evidence="9"/>
<dbReference type="PANTHER" id="PTHR45641:SF1">
    <property type="entry name" value="AAA+ ATPASE DOMAIN-CONTAINING PROTEIN"/>
    <property type="match status" value="1"/>
</dbReference>
<dbReference type="SUPFAM" id="SSF56399">
    <property type="entry name" value="ADP-ribosylation"/>
    <property type="match status" value="1"/>
</dbReference>
<evidence type="ECO:0000313" key="10">
    <source>
        <dbReference type="EMBL" id="CAF3621905.1"/>
    </source>
</evidence>
<dbReference type="AlphaFoldDB" id="A0A818PF54"/>
<dbReference type="PRINTS" id="PR00381">
    <property type="entry name" value="KINESINLIGHT"/>
</dbReference>
<feature type="repeat" description="TPR" evidence="8">
    <location>
        <begin position="993"/>
        <end position="1026"/>
    </location>
</feature>
<feature type="repeat" description="TPR" evidence="8">
    <location>
        <begin position="143"/>
        <end position="176"/>
    </location>
</feature>
<organism evidence="10 11">
    <name type="scientific">Adineta steineri</name>
    <dbReference type="NCBI Taxonomy" id="433720"/>
    <lineage>
        <taxon>Eukaryota</taxon>
        <taxon>Metazoa</taxon>
        <taxon>Spiralia</taxon>
        <taxon>Gnathifera</taxon>
        <taxon>Rotifera</taxon>
        <taxon>Eurotatoria</taxon>
        <taxon>Bdelloidea</taxon>
        <taxon>Adinetida</taxon>
        <taxon>Adinetidae</taxon>
        <taxon>Adineta</taxon>
    </lineage>
</organism>
<feature type="repeat" description="TPR" evidence="8">
    <location>
        <begin position="1119"/>
        <end position="1152"/>
    </location>
</feature>
<dbReference type="PROSITE" id="PS50005">
    <property type="entry name" value="TPR"/>
    <property type="match status" value="16"/>
</dbReference>
<name>A0A818PF54_9BILA</name>
<feature type="repeat" description="TPR" evidence="8">
    <location>
        <begin position="1161"/>
        <end position="1194"/>
    </location>
</feature>
<accession>A0A818PF54</accession>
<keyword evidence="6 8" id="KW-0802">TPR repeat</keyword>
<keyword evidence="3 9" id="KW-0808">Transferase</keyword>
<evidence type="ECO:0000256" key="3">
    <source>
        <dbReference type="ARBA" id="ARBA00022679"/>
    </source>
</evidence>
<dbReference type="SMART" id="SM00028">
    <property type="entry name" value="TPR"/>
    <property type="match status" value="18"/>
</dbReference>
<keyword evidence="2 9" id="KW-0328">Glycosyltransferase</keyword>
<keyword evidence="4" id="KW-0548">Nucleotidyltransferase</keyword>
<keyword evidence="5" id="KW-0677">Repeat</keyword>